<keyword evidence="1" id="KW-1133">Transmembrane helix</keyword>
<evidence type="ECO:0000256" key="1">
    <source>
        <dbReference type="SAM" id="Phobius"/>
    </source>
</evidence>
<dbReference type="EMBL" id="JAKZHW010000002">
    <property type="protein sequence ID" value="MCH8617090.1"/>
    <property type="molecule type" value="Genomic_DNA"/>
</dbReference>
<dbReference type="Gene3D" id="1.10.150.20">
    <property type="entry name" value="5' to 3' exonuclease, C-terminal subdomain"/>
    <property type="match status" value="1"/>
</dbReference>
<reference evidence="2 3" key="1">
    <citation type="submission" date="2022-03" db="EMBL/GenBank/DDBJ databases">
        <authorList>
            <person name="Jo J.-H."/>
            <person name="Im W.-T."/>
        </authorList>
    </citation>
    <scope>NUCLEOTIDE SEQUENCE [LARGE SCALE GENOMIC DNA]</scope>
    <source>
        <strain evidence="2 3">SM33</strain>
    </source>
</reference>
<dbReference type="RefSeq" id="WP_241447960.1">
    <property type="nucleotide sequence ID" value="NZ_JAKZHW010000002.1"/>
</dbReference>
<organism evidence="2 3">
    <name type="scientific">Sphingomonas telluris</name>
    <dbReference type="NCBI Taxonomy" id="2907998"/>
    <lineage>
        <taxon>Bacteria</taxon>
        <taxon>Pseudomonadati</taxon>
        <taxon>Pseudomonadota</taxon>
        <taxon>Alphaproteobacteria</taxon>
        <taxon>Sphingomonadales</taxon>
        <taxon>Sphingomonadaceae</taxon>
        <taxon>Sphingomonas</taxon>
    </lineage>
</organism>
<evidence type="ECO:0000313" key="2">
    <source>
        <dbReference type="EMBL" id="MCH8617090.1"/>
    </source>
</evidence>
<gene>
    <name evidence="2" type="ORF">LZ016_13400</name>
</gene>
<keyword evidence="3" id="KW-1185">Reference proteome</keyword>
<evidence type="ECO:0000313" key="3">
    <source>
        <dbReference type="Proteomes" id="UP001203058"/>
    </source>
</evidence>
<feature type="transmembrane region" description="Helical" evidence="1">
    <location>
        <begin position="6"/>
        <end position="25"/>
    </location>
</feature>
<name>A0ABS9VQ36_9SPHN</name>
<proteinExistence type="predicted"/>
<accession>A0ABS9VQ36</accession>
<protein>
    <submittedName>
        <fullName evidence="2">Uncharacterized protein</fullName>
    </submittedName>
</protein>
<dbReference type="Proteomes" id="UP001203058">
    <property type="component" value="Unassembled WGS sequence"/>
</dbReference>
<comment type="caution">
    <text evidence="2">The sequence shown here is derived from an EMBL/GenBank/DDBJ whole genome shotgun (WGS) entry which is preliminary data.</text>
</comment>
<keyword evidence="1" id="KW-0812">Transmembrane</keyword>
<sequence>MDFGGNLVWIILGIVVLAILAFLLLRPRQRVQLSDTTPVRPHMQHLNKDGGEPNDLVSEAAAAIGDVSGEILDAPVHAHLPGASGPADDLQRLKGVGPKFAQMLNERGILRYDQLAKLSAAEIEHLDKDLGPFRGRLLRDRVVEQADYLARGDTEGFESRFGSLN</sequence>
<keyword evidence="1" id="KW-0472">Membrane</keyword>